<evidence type="ECO:0000256" key="1">
    <source>
        <dbReference type="SAM" id="MobiDB-lite"/>
    </source>
</evidence>
<dbReference type="RefSeq" id="XP_023393808.1">
    <property type="nucleotide sequence ID" value="XM_023538040.1"/>
</dbReference>
<feature type="region of interest" description="Disordered" evidence="1">
    <location>
        <begin position="1"/>
        <end position="20"/>
    </location>
</feature>
<accession>A0A6P6D2I9</accession>
<evidence type="ECO:0000313" key="2">
    <source>
        <dbReference type="Proteomes" id="UP000515202"/>
    </source>
</evidence>
<evidence type="ECO:0000313" key="3">
    <source>
        <dbReference type="RefSeq" id="XP_023393808.1"/>
    </source>
</evidence>
<sequence>MTKAAVNSCAHAFSTSRDERRERNRRLACYIISTVELNHFGDLLATGDKGGGVVIFQWNKRSQHRRPQTSWRKPVANAHAHPGLKPWPLHPLYSLEPWHL</sequence>
<reference evidence="3" key="1">
    <citation type="submission" date="2025-08" db="UniProtKB">
        <authorList>
            <consortium name="RefSeq"/>
        </authorList>
    </citation>
    <scope>IDENTIFICATION</scope>
    <source>
        <tissue evidence="3">Kidney</tissue>
    </source>
</reference>
<protein>
    <submittedName>
        <fullName evidence="3">Serine/threonine-protein phosphatase 2A 55 kDa regulatory subunit B delta isoform isoform X2</fullName>
    </submittedName>
</protein>
<name>A0A6P6D2I9_PTEVA</name>
<dbReference type="GeneID" id="105300380"/>
<proteinExistence type="predicted"/>
<dbReference type="Proteomes" id="UP000515202">
    <property type="component" value="Unplaced"/>
</dbReference>
<dbReference type="CTD" id="55844"/>
<gene>
    <name evidence="3" type="primary">PPP2R2D</name>
</gene>
<organism evidence="2 3">
    <name type="scientific">Pteropus vampyrus</name>
    <name type="common">Large flying fox</name>
    <dbReference type="NCBI Taxonomy" id="132908"/>
    <lineage>
        <taxon>Eukaryota</taxon>
        <taxon>Metazoa</taxon>
        <taxon>Chordata</taxon>
        <taxon>Craniata</taxon>
        <taxon>Vertebrata</taxon>
        <taxon>Euteleostomi</taxon>
        <taxon>Mammalia</taxon>
        <taxon>Eutheria</taxon>
        <taxon>Laurasiatheria</taxon>
        <taxon>Chiroptera</taxon>
        <taxon>Yinpterochiroptera</taxon>
        <taxon>Pteropodoidea</taxon>
        <taxon>Pteropodidae</taxon>
        <taxon>Pteropodinae</taxon>
        <taxon>Pteropus</taxon>
    </lineage>
</organism>
<keyword evidence="2" id="KW-1185">Reference proteome</keyword>
<dbReference type="AlphaFoldDB" id="A0A6P6D2I9"/>
<feature type="region of interest" description="Disordered" evidence="1">
    <location>
        <begin position="65"/>
        <end position="89"/>
    </location>
</feature>